<reference evidence="1 2" key="1">
    <citation type="submission" date="2022-03" db="EMBL/GenBank/DDBJ databases">
        <title>Complete genome of Streptomyces rimosus ssp. rimosus R7 (=ATCC 10970).</title>
        <authorList>
            <person name="Beganovic S."/>
            <person name="Ruckert C."/>
            <person name="Busche T."/>
            <person name="Kalinowski J."/>
            <person name="Wittmann C."/>
        </authorList>
    </citation>
    <scope>NUCLEOTIDE SEQUENCE [LARGE SCALE GENOMIC DNA]</scope>
    <source>
        <strain evidence="1 2">R7</strain>
    </source>
</reference>
<proteinExistence type="predicted"/>
<evidence type="ECO:0000313" key="1">
    <source>
        <dbReference type="EMBL" id="UNZ01237.1"/>
    </source>
</evidence>
<protein>
    <recommendedName>
        <fullName evidence="3">ISKra4 family transposase</fullName>
    </recommendedName>
</protein>
<dbReference type="RefSeq" id="WP_003980782.1">
    <property type="nucleotide sequence ID" value="NZ_CP043497.1"/>
</dbReference>
<evidence type="ECO:0000313" key="2">
    <source>
        <dbReference type="Proteomes" id="UP000829494"/>
    </source>
</evidence>
<organism evidence="1 2">
    <name type="scientific">Streptomyces rimosus subsp. rimosus</name>
    <dbReference type="NCBI Taxonomy" id="132474"/>
    <lineage>
        <taxon>Bacteria</taxon>
        <taxon>Bacillati</taxon>
        <taxon>Actinomycetota</taxon>
        <taxon>Actinomycetes</taxon>
        <taxon>Kitasatosporales</taxon>
        <taxon>Streptomycetaceae</taxon>
        <taxon>Streptomyces</taxon>
    </lineage>
</organism>
<keyword evidence="2" id="KW-1185">Reference proteome</keyword>
<gene>
    <name evidence="1" type="ORF">SRIMR7_03715</name>
</gene>
<evidence type="ECO:0008006" key="3">
    <source>
        <dbReference type="Google" id="ProtNLM"/>
    </source>
</evidence>
<accession>A0ABY3YTF9</accession>
<dbReference type="EMBL" id="CP094298">
    <property type="protein sequence ID" value="UNZ01237.1"/>
    <property type="molecule type" value="Genomic_DNA"/>
</dbReference>
<sequence>MATLGAVYDAEPAPRRPHDVIVPPGGFADGHVRRPGPVARGKWLCGSVEHDAEHVVAQVFDHAQARDPDHRRTWVVLVDGARHQLDLVQAEARLHHVDVRIVIDIIHVLEKVWSAAWCFHQPGDKSVEDWVAVHALAILNGDAAEVADTLHVQAGQAELTAEQRHGVDTCVRYLRSNSDFLHYDQALAAGWPIATGIIEGAARHLIADRLDIGGARWGLDGSEAVLRLRAVDSNGDLDAYWEYHVAKEHRRLYPTGDQIRYALTA</sequence>
<dbReference type="GeneID" id="66859687"/>
<dbReference type="Proteomes" id="UP000829494">
    <property type="component" value="Chromosome"/>
</dbReference>
<name>A0ABY3YTF9_STRRM</name>